<evidence type="ECO:0000256" key="3">
    <source>
        <dbReference type="ARBA" id="ARBA00022603"/>
    </source>
</evidence>
<keyword evidence="4" id="KW-0808">Transferase</keyword>
<name>Q8RAT7_CALS4</name>
<keyword evidence="1" id="KW-0963">Cytoplasm</keyword>
<organism evidence="7 8">
    <name type="scientific">Caldanaerobacter subterraneus subsp. tengcongensis (strain DSM 15242 / JCM 11007 / NBRC 100824 / MB4)</name>
    <name type="common">Thermoanaerobacter tengcongensis</name>
    <dbReference type="NCBI Taxonomy" id="273068"/>
    <lineage>
        <taxon>Bacteria</taxon>
        <taxon>Bacillati</taxon>
        <taxon>Bacillota</taxon>
        <taxon>Clostridia</taxon>
        <taxon>Thermoanaerobacterales</taxon>
        <taxon>Thermoanaerobacteraceae</taxon>
        <taxon>Caldanaerobacter</taxon>
    </lineage>
</organism>
<evidence type="ECO:0000256" key="1">
    <source>
        <dbReference type="ARBA" id="ARBA00022490"/>
    </source>
</evidence>
<accession>Q8RAT7</accession>
<dbReference type="Proteomes" id="UP000000555">
    <property type="component" value="Chromosome"/>
</dbReference>
<dbReference type="GO" id="GO:0005829">
    <property type="term" value="C:cytosol"/>
    <property type="evidence" value="ECO:0007669"/>
    <property type="project" value="TreeGrafter"/>
</dbReference>
<dbReference type="InterPro" id="IPR003682">
    <property type="entry name" value="rRNA_ssu_MeTfrase_G"/>
</dbReference>
<sequence length="86" mass="9982">MNPESVEMLLKWNQKMNLAASTEEEKVVIKHFLDSLSLVRYNKIKRQEKVIDTGTGAGFPGIPLKIVFPEIRLTLFLKHLRRKSIF</sequence>
<gene>
    <name evidence="7" type="ordered locus">TTE1111</name>
</gene>
<dbReference type="InterPro" id="IPR029063">
    <property type="entry name" value="SAM-dependent_MTases_sf"/>
</dbReference>
<dbReference type="STRING" id="273068.TTE1111"/>
<reference evidence="7 8" key="1">
    <citation type="journal article" date="2002" name="Genome Res.">
        <title>A complete sequence of the T. tengcongensis genome.</title>
        <authorList>
            <person name="Bao Q."/>
            <person name="Tian Y."/>
            <person name="Li W."/>
            <person name="Xu Z."/>
            <person name="Xuan Z."/>
            <person name="Hu S."/>
            <person name="Dong W."/>
            <person name="Yang J."/>
            <person name="Chen Y."/>
            <person name="Xue Y."/>
            <person name="Xu Y."/>
            <person name="Lai X."/>
            <person name="Huang L."/>
            <person name="Dong X."/>
            <person name="Ma Y."/>
            <person name="Ling L."/>
            <person name="Tan H."/>
            <person name="Chen R."/>
            <person name="Wang J."/>
            <person name="Yu J."/>
            <person name="Yang H."/>
        </authorList>
    </citation>
    <scope>NUCLEOTIDE SEQUENCE [LARGE SCALE GENOMIC DNA]</scope>
    <source>
        <strain evidence="8">DSM 15242 / JCM 11007 / NBRC 100824 / MB4</strain>
    </source>
</reference>
<protein>
    <recommendedName>
        <fullName evidence="6">Glucose-inhibited division protein B</fullName>
    </recommendedName>
</protein>
<dbReference type="SUPFAM" id="SSF53335">
    <property type="entry name" value="S-adenosyl-L-methionine-dependent methyltransferases"/>
    <property type="match status" value="1"/>
</dbReference>
<dbReference type="PANTHER" id="PTHR31760:SF0">
    <property type="entry name" value="S-ADENOSYL-L-METHIONINE-DEPENDENT METHYLTRANSFERASES SUPERFAMILY PROTEIN"/>
    <property type="match status" value="1"/>
</dbReference>
<keyword evidence="2" id="KW-0698">rRNA processing</keyword>
<dbReference type="HOGENOM" id="CLU_2492008_0_0_9"/>
<evidence type="ECO:0000256" key="5">
    <source>
        <dbReference type="ARBA" id="ARBA00022691"/>
    </source>
</evidence>
<evidence type="ECO:0000313" key="8">
    <source>
        <dbReference type="Proteomes" id="UP000000555"/>
    </source>
</evidence>
<dbReference type="GO" id="GO:0070043">
    <property type="term" value="F:rRNA (guanine-N7-)-methyltransferase activity"/>
    <property type="evidence" value="ECO:0007669"/>
    <property type="project" value="TreeGrafter"/>
</dbReference>
<evidence type="ECO:0000256" key="6">
    <source>
        <dbReference type="ARBA" id="ARBA00031818"/>
    </source>
</evidence>
<evidence type="ECO:0000256" key="4">
    <source>
        <dbReference type="ARBA" id="ARBA00022679"/>
    </source>
</evidence>
<keyword evidence="3" id="KW-0489">Methyltransferase</keyword>
<dbReference type="PANTHER" id="PTHR31760">
    <property type="entry name" value="S-ADENOSYL-L-METHIONINE-DEPENDENT METHYLTRANSFERASES SUPERFAMILY PROTEIN"/>
    <property type="match status" value="1"/>
</dbReference>
<keyword evidence="5" id="KW-0949">S-adenosyl-L-methionine</keyword>
<evidence type="ECO:0000313" key="7">
    <source>
        <dbReference type="EMBL" id="AAM24349.1"/>
    </source>
</evidence>
<dbReference type="eggNOG" id="COG0357">
    <property type="taxonomic scope" value="Bacteria"/>
</dbReference>
<dbReference type="Pfam" id="PF02527">
    <property type="entry name" value="GidB"/>
    <property type="match status" value="1"/>
</dbReference>
<proteinExistence type="predicted"/>
<dbReference type="AlphaFoldDB" id="Q8RAT7"/>
<dbReference type="EMBL" id="AE008691">
    <property type="protein sequence ID" value="AAM24349.1"/>
    <property type="molecule type" value="Genomic_DNA"/>
</dbReference>
<keyword evidence="8" id="KW-1185">Reference proteome</keyword>
<evidence type="ECO:0000256" key="2">
    <source>
        <dbReference type="ARBA" id="ARBA00022552"/>
    </source>
</evidence>
<dbReference type="Gene3D" id="3.40.50.150">
    <property type="entry name" value="Vaccinia Virus protein VP39"/>
    <property type="match status" value="1"/>
</dbReference>
<dbReference type="KEGG" id="tte:TTE1111"/>